<dbReference type="STRING" id="4955.A0A1G4MEY5"/>
<dbReference type="CDD" id="cd14944">
    <property type="entry name" value="TRAPPC6A_Trs33"/>
    <property type="match status" value="1"/>
</dbReference>
<dbReference type="GO" id="GO:0005801">
    <property type="term" value="C:cis-Golgi network"/>
    <property type="evidence" value="ECO:0007669"/>
    <property type="project" value="TreeGrafter"/>
</dbReference>
<dbReference type="PANTHER" id="PTHR12817">
    <property type="entry name" value="TRAFFICKING PROTEIN PARTICLE COMPLEX SUBUNIT 6B"/>
    <property type="match status" value="1"/>
</dbReference>
<dbReference type="Pfam" id="PF04051">
    <property type="entry name" value="TRAPP"/>
    <property type="match status" value="1"/>
</dbReference>
<dbReference type="GO" id="GO:0006888">
    <property type="term" value="P:endoplasmic reticulum to Golgi vesicle-mediated transport"/>
    <property type="evidence" value="ECO:0007669"/>
    <property type="project" value="TreeGrafter"/>
</dbReference>
<dbReference type="OrthoDB" id="941624at2759"/>
<dbReference type="AlphaFoldDB" id="A0A1G4MEY5"/>
<comment type="similarity">
    <text evidence="1">Belongs to the TRAPP small subunits family. BET3 subfamily.</text>
</comment>
<evidence type="ECO:0000313" key="3">
    <source>
        <dbReference type="Proteomes" id="UP000190831"/>
    </source>
</evidence>
<dbReference type="PANTHER" id="PTHR12817:SF0">
    <property type="entry name" value="GEO08327P1"/>
    <property type="match status" value="1"/>
</dbReference>
<sequence>METGQPTEITEQQRAQLQFQLFQESLPKVSTSVFRMLLNEMVPLSVAVEDKVGENPGGQHETSSKNDLEEAIASNLSLKPCIDPPSHKLIAEYAVADEDKRLRIKARLNSMGLQIGKKLSELLIFSNNPNLNFKDMDLLTVMKFICRDVWRQMFGKQIDNLKTNHRGTFYLFDYDYRPIQCLALDGDVSDLELNMIDPYLEIPCGIIKGVLLSLGFDAKDQVSCEATVVDLPDTKTGELGSFPKGISFNVQVLLQ</sequence>
<reference evidence="3" key="1">
    <citation type="submission" date="2016-03" db="EMBL/GenBank/DDBJ databases">
        <authorList>
            <person name="Devillers H."/>
        </authorList>
    </citation>
    <scope>NUCLEOTIDE SEQUENCE [LARGE SCALE GENOMIC DNA]</scope>
</reference>
<dbReference type="InterPro" id="IPR024096">
    <property type="entry name" value="NO_sig/Golgi_transp_ligand-bd"/>
</dbReference>
<dbReference type="InterPro" id="IPR007194">
    <property type="entry name" value="TRAPP_component"/>
</dbReference>
<proteinExistence type="inferred from homology"/>
<protein>
    <submittedName>
        <fullName evidence="2">LAFE_0F06194g1_1</fullName>
    </submittedName>
</protein>
<evidence type="ECO:0000313" key="2">
    <source>
        <dbReference type="EMBL" id="SCW02427.1"/>
    </source>
</evidence>
<dbReference type="SUPFAM" id="SSF111126">
    <property type="entry name" value="Ligand-binding domain in the NO signalling and Golgi transport"/>
    <property type="match status" value="1"/>
</dbReference>
<dbReference type="Gene3D" id="3.30.1380.20">
    <property type="entry name" value="Trafficking protein particle complex subunit 3"/>
    <property type="match status" value="1"/>
</dbReference>
<accession>A0A1G4MEY5</accession>
<dbReference type="OMA" id="PYLEIPC"/>
<dbReference type="EMBL" id="LT598490">
    <property type="protein sequence ID" value="SCW02427.1"/>
    <property type="molecule type" value="Genomic_DNA"/>
</dbReference>
<organism evidence="2 3">
    <name type="scientific">Lachancea fermentati</name>
    <name type="common">Zygosaccharomyces fermentati</name>
    <dbReference type="NCBI Taxonomy" id="4955"/>
    <lineage>
        <taxon>Eukaryota</taxon>
        <taxon>Fungi</taxon>
        <taxon>Dikarya</taxon>
        <taxon>Ascomycota</taxon>
        <taxon>Saccharomycotina</taxon>
        <taxon>Saccharomycetes</taxon>
        <taxon>Saccharomycetales</taxon>
        <taxon>Saccharomycetaceae</taxon>
        <taxon>Lachancea</taxon>
    </lineage>
</organism>
<dbReference type="Proteomes" id="UP000190831">
    <property type="component" value="Chromosome F"/>
</dbReference>
<dbReference type="InterPro" id="IPR037992">
    <property type="entry name" value="TRAPPC6/Trs33"/>
</dbReference>
<dbReference type="GO" id="GO:0005802">
    <property type="term" value="C:trans-Golgi network"/>
    <property type="evidence" value="ECO:0007669"/>
    <property type="project" value="TreeGrafter"/>
</dbReference>
<dbReference type="GO" id="GO:0030008">
    <property type="term" value="C:TRAPP complex"/>
    <property type="evidence" value="ECO:0007669"/>
    <property type="project" value="TreeGrafter"/>
</dbReference>
<name>A0A1G4MEY5_LACFM</name>
<gene>
    <name evidence="2" type="ORF">LAFE_0F06194G</name>
</gene>
<evidence type="ECO:0000256" key="1">
    <source>
        <dbReference type="ARBA" id="ARBA00006218"/>
    </source>
</evidence>
<keyword evidence="3" id="KW-1185">Reference proteome</keyword>